<dbReference type="Gene3D" id="3.30.300.30">
    <property type="match status" value="1"/>
</dbReference>
<dbReference type="InterPro" id="IPR025110">
    <property type="entry name" value="AMP-bd_C"/>
</dbReference>
<proteinExistence type="inferred from homology"/>
<evidence type="ECO:0000313" key="4">
    <source>
        <dbReference type="EMBL" id="QFU97207.1"/>
    </source>
</evidence>
<dbReference type="Pfam" id="PF00501">
    <property type="entry name" value="AMP-binding"/>
    <property type="match status" value="1"/>
</dbReference>
<dbReference type="OrthoDB" id="9803968at2"/>
<organism evidence="4 5">
    <name type="scientific">Luteimicrobium xylanilyticum</name>
    <dbReference type="NCBI Taxonomy" id="1133546"/>
    <lineage>
        <taxon>Bacteria</taxon>
        <taxon>Bacillati</taxon>
        <taxon>Actinomycetota</taxon>
        <taxon>Actinomycetes</taxon>
        <taxon>Micrococcales</taxon>
        <taxon>Luteimicrobium</taxon>
    </lineage>
</organism>
<keyword evidence="5" id="KW-1185">Reference proteome</keyword>
<dbReference type="KEGG" id="lxl:KDY119_00701"/>
<comment type="similarity">
    <text evidence="1">Belongs to the ATP-dependent AMP-binding enzyme family.</text>
</comment>
<protein>
    <submittedName>
        <fullName evidence="4">O-succinylbenzoate--CoA ligase</fullName>
        <ecNumber evidence="4">6.2.1.26</ecNumber>
    </submittedName>
</protein>
<sequence length="414" mass="42144">MPRVVVPRSAADLYAALARALTADDGATVALQPLAHDEEGLPAGAALVVRTSGSTGAPREVVLTRTALLASIAATAARLGGHGRWLLALPWHHVAGAQVVARSVVAGTVPAHLPDAAFTPALLAEHATRFLDDPATGRAYVSLVPTQLHRVVEAATTGDGDGLAAARALARFDAVLLGGAASSPDLLDAARSLGVPVVTTYGMSETCGGCVYDGVPLDGVHVRLGEDGRVELGGPVVAAGYLGEPGSPAFRADADGTRWFLTSDLGSLTPLPDDGAAPSGRPRARLRVLGRADDVVVTGGEKVAPLTVEHALAPLGETCVVGVPDPEWGQAVVAVVVRPTARGGAGGRVEPAVLAPADDDLRDRARALAREALGPHAAPRHVLVTTALPLRGPGKVDRRGLATLADAVVRGEQR</sequence>
<dbReference type="Proteomes" id="UP000326702">
    <property type="component" value="Chromosome"/>
</dbReference>
<dbReference type="Pfam" id="PF13193">
    <property type="entry name" value="AMP-binding_C"/>
    <property type="match status" value="1"/>
</dbReference>
<dbReference type="PANTHER" id="PTHR43201:SF8">
    <property type="entry name" value="ACYL-COA SYNTHETASE FAMILY MEMBER 3"/>
    <property type="match status" value="1"/>
</dbReference>
<dbReference type="GO" id="GO:0006631">
    <property type="term" value="P:fatty acid metabolic process"/>
    <property type="evidence" value="ECO:0007669"/>
    <property type="project" value="TreeGrafter"/>
</dbReference>
<dbReference type="EMBL" id="CP045529">
    <property type="protein sequence ID" value="QFU97207.1"/>
    <property type="molecule type" value="Genomic_DNA"/>
</dbReference>
<evidence type="ECO:0000256" key="1">
    <source>
        <dbReference type="ARBA" id="ARBA00006432"/>
    </source>
</evidence>
<dbReference type="InterPro" id="IPR042099">
    <property type="entry name" value="ANL_N_sf"/>
</dbReference>
<feature type="domain" description="AMP-binding enzyme C-terminal" evidence="3">
    <location>
        <begin position="316"/>
        <end position="395"/>
    </location>
</feature>
<dbReference type="AlphaFoldDB" id="A0A5P9Q710"/>
<name>A0A5P9Q710_9MICO</name>
<dbReference type="PROSITE" id="PS00455">
    <property type="entry name" value="AMP_BINDING"/>
    <property type="match status" value="1"/>
</dbReference>
<dbReference type="PANTHER" id="PTHR43201">
    <property type="entry name" value="ACYL-COA SYNTHETASE"/>
    <property type="match status" value="1"/>
</dbReference>
<dbReference type="GO" id="GO:0008756">
    <property type="term" value="F:o-succinylbenzoate-CoA ligase activity"/>
    <property type="evidence" value="ECO:0007669"/>
    <property type="project" value="UniProtKB-EC"/>
</dbReference>
<dbReference type="GO" id="GO:0031956">
    <property type="term" value="F:medium-chain fatty acid-CoA ligase activity"/>
    <property type="evidence" value="ECO:0007669"/>
    <property type="project" value="TreeGrafter"/>
</dbReference>
<reference evidence="4 5" key="1">
    <citation type="submission" date="2019-10" db="EMBL/GenBank/DDBJ databases">
        <title>Genome sequence of Luteimicrobium xylanilyticum HY-24.</title>
        <authorList>
            <person name="Kim D.Y."/>
            <person name="Park H.-Y."/>
        </authorList>
    </citation>
    <scope>NUCLEOTIDE SEQUENCE [LARGE SCALE GENOMIC DNA]</scope>
    <source>
        <strain evidence="4 5">HY-24</strain>
    </source>
</reference>
<dbReference type="Gene3D" id="3.40.50.12780">
    <property type="entry name" value="N-terminal domain of ligase-like"/>
    <property type="match status" value="1"/>
</dbReference>
<evidence type="ECO:0000313" key="5">
    <source>
        <dbReference type="Proteomes" id="UP000326702"/>
    </source>
</evidence>
<keyword evidence="4" id="KW-0436">Ligase</keyword>
<dbReference type="InterPro" id="IPR020845">
    <property type="entry name" value="AMP-binding_CS"/>
</dbReference>
<dbReference type="RefSeq" id="WP_153021935.1">
    <property type="nucleotide sequence ID" value="NZ_BAABIH010000001.1"/>
</dbReference>
<dbReference type="EC" id="6.2.1.26" evidence="4"/>
<evidence type="ECO:0000259" key="3">
    <source>
        <dbReference type="Pfam" id="PF13193"/>
    </source>
</evidence>
<gene>
    <name evidence="4" type="primary">menE</name>
    <name evidence="4" type="ORF">KDY119_00701</name>
</gene>
<feature type="domain" description="AMP-dependent synthetase/ligase" evidence="2">
    <location>
        <begin position="42"/>
        <end position="221"/>
    </location>
</feature>
<dbReference type="InterPro" id="IPR045851">
    <property type="entry name" value="AMP-bd_C_sf"/>
</dbReference>
<dbReference type="InterPro" id="IPR000873">
    <property type="entry name" value="AMP-dep_synth/lig_dom"/>
</dbReference>
<accession>A0A5P9Q710</accession>
<dbReference type="SUPFAM" id="SSF56801">
    <property type="entry name" value="Acetyl-CoA synthetase-like"/>
    <property type="match status" value="1"/>
</dbReference>
<evidence type="ECO:0000259" key="2">
    <source>
        <dbReference type="Pfam" id="PF00501"/>
    </source>
</evidence>